<protein>
    <submittedName>
        <fullName evidence="6">Transcriptional regulator, LysR family</fullName>
    </submittedName>
</protein>
<dbReference type="Pfam" id="PF00126">
    <property type="entry name" value="HTH_1"/>
    <property type="match status" value="1"/>
</dbReference>
<dbReference type="NCBIfam" id="NF008722">
    <property type="entry name" value="PRK11716.1"/>
    <property type="match status" value="1"/>
</dbReference>
<keyword evidence="7" id="KW-1185">Reference proteome</keyword>
<organism evidence="6 7">
    <name type="scientific">Neptunomonas antarctica</name>
    <dbReference type="NCBI Taxonomy" id="619304"/>
    <lineage>
        <taxon>Bacteria</taxon>
        <taxon>Pseudomonadati</taxon>
        <taxon>Pseudomonadota</taxon>
        <taxon>Gammaproteobacteria</taxon>
        <taxon>Oceanospirillales</taxon>
        <taxon>Oceanospirillaceae</taxon>
        <taxon>Neptunomonas</taxon>
    </lineage>
</organism>
<evidence type="ECO:0000256" key="4">
    <source>
        <dbReference type="ARBA" id="ARBA00023163"/>
    </source>
</evidence>
<evidence type="ECO:0000313" key="7">
    <source>
        <dbReference type="Proteomes" id="UP000185999"/>
    </source>
</evidence>
<evidence type="ECO:0000256" key="1">
    <source>
        <dbReference type="ARBA" id="ARBA00009437"/>
    </source>
</evidence>
<dbReference type="InterPro" id="IPR037404">
    <property type="entry name" value="IlvY_PBP2"/>
</dbReference>
<comment type="similarity">
    <text evidence="1">Belongs to the LysR transcriptional regulatory family.</text>
</comment>
<dbReference type="InterPro" id="IPR005119">
    <property type="entry name" value="LysR_subst-bd"/>
</dbReference>
<dbReference type="STRING" id="619304.SAMN05421760_1063"/>
<keyword evidence="2" id="KW-0805">Transcription regulation</keyword>
<dbReference type="Gene3D" id="3.40.190.10">
    <property type="entry name" value="Periplasmic binding protein-like II"/>
    <property type="match status" value="2"/>
</dbReference>
<dbReference type="GO" id="GO:0000976">
    <property type="term" value="F:transcription cis-regulatory region binding"/>
    <property type="evidence" value="ECO:0007669"/>
    <property type="project" value="TreeGrafter"/>
</dbReference>
<dbReference type="PROSITE" id="PS50931">
    <property type="entry name" value="HTH_LYSR"/>
    <property type="match status" value="1"/>
</dbReference>
<reference evidence="7" key="1">
    <citation type="submission" date="2017-01" db="EMBL/GenBank/DDBJ databases">
        <authorList>
            <person name="Varghese N."/>
            <person name="Submissions S."/>
        </authorList>
    </citation>
    <scope>NUCLEOTIDE SEQUENCE [LARGE SCALE GENOMIC DNA]</scope>
    <source>
        <strain evidence="7">DSM 22306</strain>
    </source>
</reference>
<dbReference type="InterPro" id="IPR036390">
    <property type="entry name" value="WH_DNA-bd_sf"/>
</dbReference>
<proteinExistence type="inferred from homology"/>
<dbReference type="InterPro" id="IPR036388">
    <property type="entry name" value="WH-like_DNA-bd_sf"/>
</dbReference>
<evidence type="ECO:0000259" key="5">
    <source>
        <dbReference type="PROSITE" id="PS50931"/>
    </source>
</evidence>
<gene>
    <name evidence="6" type="ORF">SAMN05421760_1063</name>
</gene>
<evidence type="ECO:0000256" key="3">
    <source>
        <dbReference type="ARBA" id="ARBA00023125"/>
    </source>
</evidence>
<dbReference type="FunFam" id="1.10.10.10:FF:000001">
    <property type="entry name" value="LysR family transcriptional regulator"/>
    <property type="match status" value="1"/>
</dbReference>
<dbReference type="CDD" id="cd08430">
    <property type="entry name" value="PBP2_IlvY"/>
    <property type="match status" value="1"/>
</dbReference>
<dbReference type="Pfam" id="PF03466">
    <property type="entry name" value="LysR_substrate"/>
    <property type="match status" value="1"/>
</dbReference>
<sequence>MCNNACMDTRTLKLFLSLSDTLHFGRASALCHISASALSRTIKHLEEELSVPLFIRDNRSVALTHEGIIFQTYARDALAQWDLTRNALLEEAKELHGEVSIYCSVTASYSFLYDILSKFRQNYPGIEIKLHTGDPDHALSRVQNNEEDISIAAKPDQLPKHLTFKPIAISPLLFIAPKEKGILSGNLISPINAEQWRNIPMILSEGGVSRDRVDEWFRRLNIKPNIYAQVAGNEAIVSMVSLGFGVGVVPKIVLDNSPLSNKVEVLDIQPALKPYEVGLFTLEKKLKNPLINALWCQIKANIR</sequence>
<evidence type="ECO:0000256" key="2">
    <source>
        <dbReference type="ARBA" id="ARBA00023015"/>
    </source>
</evidence>
<dbReference type="PANTHER" id="PTHR30126">
    <property type="entry name" value="HTH-TYPE TRANSCRIPTIONAL REGULATOR"/>
    <property type="match status" value="1"/>
</dbReference>
<dbReference type="EMBL" id="FTOE01000006">
    <property type="protein sequence ID" value="SIS84710.1"/>
    <property type="molecule type" value="Genomic_DNA"/>
</dbReference>
<dbReference type="Gene3D" id="1.10.10.10">
    <property type="entry name" value="Winged helix-like DNA-binding domain superfamily/Winged helix DNA-binding domain"/>
    <property type="match status" value="1"/>
</dbReference>
<accession>A0A1N7MFB8</accession>
<dbReference type="GO" id="GO:0003700">
    <property type="term" value="F:DNA-binding transcription factor activity"/>
    <property type="evidence" value="ECO:0007669"/>
    <property type="project" value="InterPro"/>
</dbReference>
<dbReference type="AlphaFoldDB" id="A0A1N7MFB8"/>
<keyword evidence="4" id="KW-0804">Transcription</keyword>
<dbReference type="SUPFAM" id="SSF53850">
    <property type="entry name" value="Periplasmic binding protein-like II"/>
    <property type="match status" value="1"/>
</dbReference>
<feature type="domain" description="HTH lysR-type" evidence="5">
    <location>
        <begin position="7"/>
        <end position="64"/>
    </location>
</feature>
<dbReference type="SUPFAM" id="SSF46785">
    <property type="entry name" value="Winged helix' DNA-binding domain"/>
    <property type="match status" value="1"/>
</dbReference>
<evidence type="ECO:0000313" key="6">
    <source>
        <dbReference type="EMBL" id="SIS84710.1"/>
    </source>
</evidence>
<dbReference type="PANTHER" id="PTHR30126:SF81">
    <property type="entry name" value="HTH-TYPE TRANSCRIPTIONAL REGULATOR ILVY"/>
    <property type="match status" value="1"/>
</dbReference>
<dbReference type="Proteomes" id="UP000185999">
    <property type="component" value="Unassembled WGS sequence"/>
</dbReference>
<name>A0A1N7MFB8_9GAMM</name>
<dbReference type="InterPro" id="IPR000847">
    <property type="entry name" value="LysR_HTH_N"/>
</dbReference>
<keyword evidence="3" id="KW-0238">DNA-binding</keyword>